<keyword evidence="2" id="KW-1185">Reference proteome</keyword>
<proteinExistence type="predicted"/>
<evidence type="ECO:0000313" key="1">
    <source>
        <dbReference type="EMBL" id="GAL59968.1"/>
    </source>
</evidence>
<dbReference type="Proteomes" id="UP000029462">
    <property type="component" value="Unassembled WGS sequence"/>
</dbReference>
<protein>
    <submittedName>
        <fullName evidence="1">Uncharacterized protein</fullName>
    </submittedName>
</protein>
<sequence>MTMTPCRWTSSSVIKKAHNQWLNRTVLCNTLDPVMSDAWKIADAMQTAEKRTDEENAGQGIYSH</sequence>
<accession>A0A090V785</accession>
<comment type="caution">
    <text evidence="1">The sequence shown here is derived from an EMBL/GenBank/DDBJ whole genome shotgun (WGS) entry which is preliminary data.</text>
</comment>
<reference evidence="1 2" key="1">
    <citation type="submission" date="2014-09" db="EMBL/GenBank/DDBJ databases">
        <title>Whole genome shotgun sequence of Escherichia vulneris NBRC 102420.</title>
        <authorList>
            <person name="Yoshida Y."/>
            <person name="Hosoyama A."/>
            <person name="Tsuchikane K."/>
            <person name="Ohji S."/>
            <person name="Ichikawa N."/>
            <person name="Kimura A."/>
            <person name="Yamazoe A."/>
            <person name="Ezaki T."/>
            <person name="Fujita N."/>
        </authorList>
    </citation>
    <scope>NUCLEOTIDE SEQUENCE [LARGE SCALE GENOMIC DNA]</scope>
    <source>
        <strain evidence="1 2">NBRC 102420</strain>
    </source>
</reference>
<dbReference type="AlphaFoldDB" id="A0A090V785"/>
<name>A0A090V785_PSEVU</name>
<organism evidence="1 2">
    <name type="scientific">Pseudescherichia vulneris NBRC 102420</name>
    <dbReference type="NCBI Taxonomy" id="1115515"/>
    <lineage>
        <taxon>Bacteria</taxon>
        <taxon>Pseudomonadati</taxon>
        <taxon>Pseudomonadota</taxon>
        <taxon>Gammaproteobacteria</taxon>
        <taxon>Enterobacterales</taxon>
        <taxon>Enterobacteriaceae</taxon>
        <taxon>Pseudescherichia</taxon>
    </lineage>
</organism>
<dbReference type="EMBL" id="BBMZ01000025">
    <property type="protein sequence ID" value="GAL59968.1"/>
    <property type="molecule type" value="Genomic_DNA"/>
</dbReference>
<dbReference type="STRING" id="1115515.EV102420_25_00800"/>
<evidence type="ECO:0000313" key="2">
    <source>
        <dbReference type="Proteomes" id="UP000029462"/>
    </source>
</evidence>
<gene>
    <name evidence="1" type="ORF">EV102420_25_00800</name>
</gene>